<dbReference type="Pfam" id="PF08284">
    <property type="entry name" value="RVP_2"/>
    <property type="match status" value="1"/>
</dbReference>
<evidence type="ECO:0000313" key="3">
    <source>
        <dbReference type="RefSeq" id="XP_009789342.1"/>
    </source>
</evidence>
<evidence type="ECO:0000256" key="1">
    <source>
        <dbReference type="SAM" id="MobiDB-lite"/>
    </source>
</evidence>
<sequence length="121" mass="12822">MVTAPGASPPTQPARGRGQAARGGGQAIRARPKDDSSDVVITSTVYVCSRDASVQFDPGSTYSYVSSCFTSYLVVPRDSSSALMYVSTLVGDAIVVDHVYRSCVVIIRSLEASMDLLLLDL</sequence>
<dbReference type="RefSeq" id="XP_009789342.1">
    <property type="nucleotide sequence ID" value="XM_009791040.1"/>
</dbReference>
<dbReference type="AlphaFoldDB" id="A0A1U7XB72"/>
<reference evidence="2" key="1">
    <citation type="journal article" date="2013" name="Genome Biol.">
        <title>Reference genomes and transcriptomes of Nicotiana sylvestris and Nicotiana tomentosiformis.</title>
        <authorList>
            <person name="Sierro N."/>
            <person name="Battey J.N."/>
            <person name="Ouadi S."/>
            <person name="Bovet L."/>
            <person name="Goepfert S."/>
            <person name="Bakaher N."/>
            <person name="Peitsch M.C."/>
            <person name="Ivanov N.V."/>
        </authorList>
    </citation>
    <scope>NUCLEOTIDE SEQUENCE [LARGE SCALE GENOMIC DNA]</scope>
</reference>
<evidence type="ECO:0000313" key="2">
    <source>
        <dbReference type="Proteomes" id="UP000189701"/>
    </source>
</evidence>
<gene>
    <name evidence="3" type="primary">LOC104236984</name>
</gene>
<organism evidence="2 3">
    <name type="scientific">Nicotiana sylvestris</name>
    <name type="common">Wood tobacco</name>
    <name type="synonym">South American tobacco</name>
    <dbReference type="NCBI Taxonomy" id="4096"/>
    <lineage>
        <taxon>Eukaryota</taxon>
        <taxon>Viridiplantae</taxon>
        <taxon>Streptophyta</taxon>
        <taxon>Embryophyta</taxon>
        <taxon>Tracheophyta</taxon>
        <taxon>Spermatophyta</taxon>
        <taxon>Magnoliopsida</taxon>
        <taxon>eudicotyledons</taxon>
        <taxon>Gunneridae</taxon>
        <taxon>Pentapetalae</taxon>
        <taxon>asterids</taxon>
        <taxon>lamiids</taxon>
        <taxon>Solanales</taxon>
        <taxon>Solanaceae</taxon>
        <taxon>Nicotianoideae</taxon>
        <taxon>Nicotianeae</taxon>
        <taxon>Nicotiana</taxon>
    </lineage>
</organism>
<name>A0A1U7XB72_NICSY</name>
<dbReference type="Proteomes" id="UP000189701">
    <property type="component" value="Unplaced"/>
</dbReference>
<accession>A0A1U7XB72</accession>
<protein>
    <submittedName>
        <fullName evidence="3">Uncharacterized protein LOC104236984</fullName>
    </submittedName>
</protein>
<reference evidence="3" key="2">
    <citation type="submission" date="2025-08" db="UniProtKB">
        <authorList>
            <consortium name="RefSeq"/>
        </authorList>
    </citation>
    <scope>IDENTIFICATION</scope>
    <source>
        <tissue evidence="3">Leaf</tissue>
    </source>
</reference>
<keyword evidence="2" id="KW-1185">Reference proteome</keyword>
<proteinExistence type="predicted"/>
<feature type="region of interest" description="Disordered" evidence="1">
    <location>
        <begin position="1"/>
        <end position="35"/>
    </location>
</feature>